<accession>A0A1F7UMF2</accession>
<comment type="caution">
    <text evidence="1">The sequence shown here is derived from an EMBL/GenBank/DDBJ whole genome shotgun (WGS) entry which is preliminary data.</text>
</comment>
<organism evidence="1 2">
    <name type="scientific">Candidatus Uhrbacteria bacterium RIFCSPHIGHO2_12_FULL_60_25</name>
    <dbReference type="NCBI Taxonomy" id="1802399"/>
    <lineage>
        <taxon>Bacteria</taxon>
        <taxon>Candidatus Uhriibacteriota</taxon>
    </lineage>
</organism>
<dbReference type="PANTHER" id="PTHR33383:SF1">
    <property type="entry name" value="MEMBRANE PROTEIN INSERTION EFFICIENCY FACTOR-RELATED"/>
    <property type="match status" value="1"/>
</dbReference>
<dbReference type="Proteomes" id="UP000176603">
    <property type="component" value="Unassembled WGS sequence"/>
</dbReference>
<dbReference type="PANTHER" id="PTHR33383">
    <property type="entry name" value="MEMBRANE PROTEIN INSERTION EFFICIENCY FACTOR-RELATED"/>
    <property type="match status" value="1"/>
</dbReference>
<protein>
    <submittedName>
        <fullName evidence="1">Membrane protein insertion efficiency factor YidD</fullName>
    </submittedName>
</protein>
<sequence>MLSPDHGWVSRFFKYRVCRYEPTCSEYGYDAIGKYGLIRGSFMAAWRILRCNPWSKGGHDPVK</sequence>
<gene>
    <name evidence="1" type="ORF">A3E39_00545</name>
</gene>
<evidence type="ECO:0000313" key="2">
    <source>
        <dbReference type="Proteomes" id="UP000176603"/>
    </source>
</evidence>
<evidence type="ECO:0000313" key="1">
    <source>
        <dbReference type="EMBL" id="OGL79473.1"/>
    </source>
</evidence>
<dbReference type="NCBIfam" id="TIGR00278">
    <property type="entry name" value="membrane protein insertion efficiency factor YidD"/>
    <property type="match status" value="1"/>
</dbReference>
<dbReference type="Pfam" id="PF01809">
    <property type="entry name" value="YidD"/>
    <property type="match status" value="1"/>
</dbReference>
<dbReference type="EMBL" id="MGEH01000008">
    <property type="protein sequence ID" value="OGL79473.1"/>
    <property type="molecule type" value="Genomic_DNA"/>
</dbReference>
<proteinExistence type="predicted"/>
<dbReference type="STRING" id="1802399.A3E39_00545"/>
<dbReference type="AlphaFoldDB" id="A0A1F7UMF2"/>
<dbReference type="SMART" id="SM01234">
    <property type="entry name" value="Haemolytic"/>
    <property type="match status" value="1"/>
</dbReference>
<name>A0A1F7UMF2_9BACT</name>
<dbReference type="InterPro" id="IPR002696">
    <property type="entry name" value="Membr_insert_effic_factor_YidD"/>
</dbReference>
<reference evidence="1 2" key="1">
    <citation type="journal article" date="2016" name="Nat. Commun.">
        <title>Thousands of microbial genomes shed light on interconnected biogeochemical processes in an aquifer system.</title>
        <authorList>
            <person name="Anantharaman K."/>
            <person name="Brown C.T."/>
            <person name="Hug L.A."/>
            <person name="Sharon I."/>
            <person name="Castelle C.J."/>
            <person name="Probst A.J."/>
            <person name="Thomas B.C."/>
            <person name="Singh A."/>
            <person name="Wilkins M.J."/>
            <person name="Karaoz U."/>
            <person name="Brodie E.L."/>
            <person name="Williams K.H."/>
            <person name="Hubbard S.S."/>
            <person name="Banfield J.F."/>
        </authorList>
    </citation>
    <scope>NUCLEOTIDE SEQUENCE [LARGE SCALE GENOMIC DNA]</scope>
</reference>